<protein>
    <submittedName>
        <fullName evidence="1">Uncharacterized protein</fullName>
    </submittedName>
</protein>
<dbReference type="EMBL" id="PKUS01000033">
    <property type="protein sequence ID" value="PLW67222.1"/>
    <property type="molecule type" value="Genomic_DNA"/>
</dbReference>
<organism evidence="1 2">
    <name type="scientific">Pseudohalioglobus lutimaris</name>
    <dbReference type="NCBI Taxonomy" id="1737061"/>
    <lineage>
        <taxon>Bacteria</taxon>
        <taxon>Pseudomonadati</taxon>
        <taxon>Pseudomonadota</taxon>
        <taxon>Gammaproteobacteria</taxon>
        <taxon>Cellvibrionales</taxon>
        <taxon>Halieaceae</taxon>
        <taxon>Pseudohalioglobus</taxon>
    </lineage>
</organism>
<evidence type="ECO:0000313" key="2">
    <source>
        <dbReference type="Proteomes" id="UP000235005"/>
    </source>
</evidence>
<sequence length="147" mass="15897">MKWPLFGLARKAPGTDNKTAPSRYASHSITQPRASRFLHCTAYANGDSCSRQSDCSECRDAARLRLSQSPGHCRSLGLFLSTGWEGDVPPGIDKVLGAYPEDDPLGSFKTMNASMRENLPPPRDLLLITGDAFADTLTLLGPTNPFG</sequence>
<dbReference type="Proteomes" id="UP000235005">
    <property type="component" value="Unassembled WGS sequence"/>
</dbReference>
<evidence type="ECO:0000313" key="1">
    <source>
        <dbReference type="EMBL" id="PLW67222.1"/>
    </source>
</evidence>
<accession>A0A2N5WYA8</accession>
<gene>
    <name evidence="1" type="ORF">C0039_17990</name>
</gene>
<reference evidence="1 2" key="1">
    <citation type="submission" date="2018-01" db="EMBL/GenBank/DDBJ databases">
        <title>The draft genome sequence of Halioglobus lutimaris HF004.</title>
        <authorList>
            <person name="Du Z.-J."/>
            <person name="Shi M.-J."/>
        </authorList>
    </citation>
    <scope>NUCLEOTIDE SEQUENCE [LARGE SCALE GENOMIC DNA]</scope>
    <source>
        <strain evidence="1 2">HF004</strain>
    </source>
</reference>
<name>A0A2N5WYA8_9GAMM</name>
<dbReference type="AlphaFoldDB" id="A0A2N5WYA8"/>
<comment type="caution">
    <text evidence="1">The sequence shown here is derived from an EMBL/GenBank/DDBJ whole genome shotgun (WGS) entry which is preliminary data.</text>
</comment>
<keyword evidence="2" id="KW-1185">Reference proteome</keyword>
<proteinExistence type="predicted"/>